<feature type="compositionally biased region" description="Basic and acidic residues" evidence="7">
    <location>
        <begin position="73"/>
        <end position="85"/>
    </location>
</feature>
<dbReference type="InParanoid" id="A7SGC7"/>
<dbReference type="PRINTS" id="PR00624">
    <property type="entry name" value="HISTONEH5"/>
</dbReference>
<sequence>HPKYNFMVEEAIKRLHERGGSSRQKIVKYVQANFDVGDNSEKLVKASLKKGVDSGRLVRTSGQGASGSFKLSQDTKKEGEMAEKKAKAKERK</sequence>
<dbReference type="GO" id="GO:0005634">
    <property type="term" value="C:nucleus"/>
    <property type="evidence" value="ECO:0000318"/>
    <property type="project" value="GO_Central"/>
</dbReference>
<dbReference type="eggNOG" id="KOG4012">
    <property type="taxonomic scope" value="Eukaryota"/>
</dbReference>
<dbReference type="GO" id="GO:0030527">
    <property type="term" value="F:structural constituent of chromatin"/>
    <property type="evidence" value="ECO:0007669"/>
    <property type="project" value="InterPro"/>
</dbReference>
<feature type="domain" description="H15" evidence="8">
    <location>
        <begin position="1"/>
        <end position="73"/>
    </location>
</feature>
<dbReference type="GO" id="GO:0003690">
    <property type="term" value="F:double-stranded DNA binding"/>
    <property type="evidence" value="ECO:0000318"/>
    <property type="project" value="GO_Central"/>
</dbReference>
<dbReference type="Gene3D" id="1.10.10.10">
    <property type="entry name" value="Winged helix-like DNA-binding domain superfamily/Winged helix DNA-binding domain"/>
    <property type="match status" value="1"/>
</dbReference>
<protein>
    <recommendedName>
        <fullName evidence="8">H15 domain-containing protein</fullName>
    </recommendedName>
</protein>
<evidence type="ECO:0000259" key="8">
    <source>
        <dbReference type="PROSITE" id="PS51504"/>
    </source>
</evidence>
<dbReference type="GO" id="GO:0030261">
    <property type="term" value="P:chromosome condensation"/>
    <property type="evidence" value="ECO:0000318"/>
    <property type="project" value="GO_Central"/>
</dbReference>
<reference evidence="9 10" key="1">
    <citation type="journal article" date="2007" name="Science">
        <title>Sea anemone genome reveals ancestral eumetazoan gene repertoire and genomic organization.</title>
        <authorList>
            <person name="Putnam N.H."/>
            <person name="Srivastava M."/>
            <person name="Hellsten U."/>
            <person name="Dirks B."/>
            <person name="Chapman J."/>
            <person name="Salamov A."/>
            <person name="Terry A."/>
            <person name="Shapiro H."/>
            <person name="Lindquist E."/>
            <person name="Kapitonov V.V."/>
            <person name="Jurka J."/>
            <person name="Genikhovich G."/>
            <person name="Grigoriev I.V."/>
            <person name="Lucas S.M."/>
            <person name="Steele R.E."/>
            <person name="Finnerty J.R."/>
            <person name="Technau U."/>
            <person name="Martindale M.Q."/>
            <person name="Rokhsar D.S."/>
        </authorList>
    </citation>
    <scope>NUCLEOTIDE SEQUENCE [LARGE SCALE GENOMIC DNA]</scope>
    <source>
        <strain evidence="10">CH2 X CH6</strain>
    </source>
</reference>
<dbReference type="PhylomeDB" id="A7SGC7"/>
<gene>
    <name evidence="9" type="ORF">NEMVEDRAFT_v1g29518</name>
</gene>
<evidence type="ECO:0000313" key="10">
    <source>
        <dbReference type="Proteomes" id="UP000001593"/>
    </source>
</evidence>
<dbReference type="GO" id="GO:0045910">
    <property type="term" value="P:negative regulation of DNA recombination"/>
    <property type="evidence" value="ECO:0000318"/>
    <property type="project" value="GO_Central"/>
</dbReference>
<comment type="subcellular location">
    <subcellularLocation>
        <location evidence="2">Chromosome</location>
    </subcellularLocation>
    <subcellularLocation>
        <location evidence="1 6">Nucleus</location>
    </subcellularLocation>
</comment>
<dbReference type="PANTHER" id="PTHR11467:SF36">
    <property type="entry name" value="HISTONE 24-RELATED"/>
    <property type="match status" value="1"/>
</dbReference>
<keyword evidence="3 6" id="KW-0158">Chromosome</keyword>
<evidence type="ECO:0000256" key="3">
    <source>
        <dbReference type="ARBA" id="ARBA00022454"/>
    </source>
</evidence>
<dbReference type="AlphaFoldDB" id="A7SGC7"/>
<dbReference type="OMA" id="KITMDAF"/>
<dbReference type="InterPro" id="IPR005819">
    <property type="entry name" value="H1/H5"/>
</dbReference>
<dbReference type="HOGENOM" id="CLU_052897_7_2_1"/>
<keyword evidence="5 6" id="KW-0539">Nucleus</keyword>
<dbReference type="PROSITE" id="PS51504">
    <property type="entry name" value="H15"/>
    <property type="match status" value="1"/>
</dbReference>
<dbReference type="GO" id="GO:0006334">
    <property type="term" value="P:nucleosome assembly"/>
    <property type="evidence" value="ECO:0007669"/>
    <property type="project" value="InterPro"/>
</dbReference>
<dbReference type="InterPro" id="IPR005818">
    <property type="entry name" value="Histone_H1/H5_H15"/>
</dbReference>
<dbReference type="SMART" id="SM00526">
    <property type="entry name" value="H15"/>
    <property type="match status" value="1"/>
</dbReference>
<evidence type="ECO:0000256" key="7">
    <source>
        <dbReference type="SAM" id="MobiDB-lite"/>
    </source>
</evidence>
<evidence type="ECO:0000313" key="9">
    <source>
        <dbReference type="EMBL" id="EDO37223.1"/>
    </source>
</evidence>
<feature type="non-terminal residue" evidence="9">
    <location>
        <position position="1"/>
    </location>
</feature>
<proteinExistence type="inferred from homology"/>
<organism evidence="9 10">
    <name type="scientific">Nematostella vectensis</name>
    <name type="common">Starlet sea anemone</name>
    <dbReference type="NCBI Taxonomy" id="45351"/>
    <lineage>
        <taxon>Eukaryota</taxon>
        <taxon>Metazoa</taxon>
        <taxon>Cnidaria</taxon>
        <taxon>Anthozoa</taxon>
        <taxon>Hexacorallia</taxon>
        <taxon>Actiniaria</taxon>
        <taxon>Edwardsiidae</taxon>
        <taxon>Nematostella</taxon>
    </lineage>
</organism>
<accession>A7SGC7</accession>
<dbReference type="STRING" id="45351.A7SGC7"/>
<dbReference type="PANTHER" id="PTHR11467">
    <property type="entry name" value="HISTONE H1"/>
    <property type="match status" value="1"/>
</dbReference>
<evidence type="ECO:0000256" key="6">
    <source>
        <dbReference type="RuleBase" id="RU003894"/>
    </source>
</evidence>
<evidence type="ECO:0000256" key="2">
    <source>
        <dbReference type="ARBA" id="ARBA00004286"/>
    </source>
</evidence>
<comment type="similarity">
    <text evidence="6">Belongs to the histone H1/H5 family.</text>
</comment>
<evidence type="ECO:0000256" key="4">
    <source>
        <dbReference type="ARBA" id="ARBA00023125"/>
    </source>
</evidence>
<dbReference type="Proteomes" id="UP000001593">
    <property type="component" value="Unassembled WGS sequence"/>
</dbReference>
<keyword evidence="10" id="KW-1185">Reference proteome</keyword>
<dbReference type="FunFam" id="1.10.10.10:FF:000140">
    <property type="entry name" value="Histone H1.0"/>
    <property type="match status" value="1"/>
</dbReference>
<keyword evidence="4 6" id="KW-0238">DNA-binding</keyword>
<evidence type="ECO:0000256" key="5">
    <source>
        <dbReference type="ARBA" id="ARBA00023242"/>
    </source>
</evidence>
<evidence type="ECO:0000256" key="1">
    <source>
        <dbReference type="ARBA" id="ARBA00004123"/>
    </source>
</evidence>
<dbReference type="GO" id="GO:0031492">
    <property type="term" value="F:nucleosomal DNA binding"/>
    <property type="evidence" value="ECO:0000318"/>
    <property type="project" value="GO_Central"/>
</dbReference>
<feature type="region of interest" description="Disordered" evidence="7">
    <location>
        <begin position="57"/>
        <end position="92"/>
    </location>
</feature>
<dbReference type="InterPro" id="IPR036388">
    <property type="entry name" value="WH-like_DNA-bd_sf"/>
</dbReference>
<name>A7SGC7_NEMVE</name>
<dbReference type="CDD" id="cd00073">
    <property type="entry name" value="H15"/>
    <property type="match status" value="1"/>
</dbReference>
<dbReference type="InterPro" id="IPR036390">
    <property type="entry name" value="WH_DNA-bd_sf"/>
</dbReference>
<dbReference type="Pfam" id="PF00538">
    <property type="entry name" value="Linker_histone"/>
    <property type="match status" value="1"/>
</dbReference>
<feature type="non-terminal residue" evidence="9">
    <location>
        <position position="92"/>
    </location>
</feature>
<dbReference type="EMBL" id="DS469651">
    <property type="protein sequence ID" value="EDO37223.1"/>
    <property type="molecule type" value="Genomic_DNA"/>
</dbReference>
<dbReference type="GO" id="GO:0000786">
    <property type="term" value="C:nucleosome"/>
    <property type="evidence" value="ECO:0007669"/>
    <property type="project" value="InterPro"/>
</dbReference>
<dbReference type="SUPFAM" id="SSF46785">
    <property type="entry name" value="Winged helix' DNA-binding domain"/>
    <property type="match status" value="1"/>
</dbReference>